<evidence type="ECO:0000313" key="2">
    <source>
        <dbReference type="EMBL" id="KAK7839331.1"/>
    </source>
</evidence>
<protein>
    <submittedName>
        <fullName evidence="2">Myrcene synthase</fullName>
    </submittedName>
</protein>
<reference evidence="2 3" key="1">
    <citation type="journal article" date="2018" name="Sci. Data">
        <title>The draft genome sequence of cork oak.</title>
        <authorList>
            <person name="Ramos A.M."/>
            <person name="Usie A."/>
            <person name="Barbosa P."/>
            <person name="Barros P.M."/>
            <person name="Capote T."/>
            <person name="Chaves I."/>
            <person name="Simoes F."/>
            <person name="Abreu I."/>
            <person name="Carrasquinho I."/>
            <person name="Faro C."/>
            <person name="Guimaraes J.B."/>
            <person name="Mendonca D."/>
            <person name="Nobrega F."/>
            <person name="Rodrigues L."/>
            <person name="Saibo N.J.M."/>
            <person name="Varela M.C."/>
            <person name="Egas C."/>
            <person name="Matos J."/>
            <person name="Miguel C.M."/>
            <person name="Oliveira M.M."/>
            <person name="Ricardo C.P."/>
            <person name="Goncalves S."/>
        </authorList>
    </citation>
    <scope>NUCLEOTIDE SEQUENCE [LARGE SCALE GENOMIC DNA]</scope>
    <source>
        <strain evidence="3">cv. HL8</strain>
    </source>
</reference>
<dbReference type="Gene3D" id="1.10.600.10">
    <property type="entry name" value="Farnesyl Diphosphate Synthase"/>
    <property type="match status" value="1"/>
</dbReference>
<dbReference type="InterPro" id="IPR005630">
    <property type="entry name" value="Terpene_synthase_metal-bd"/>
</dbReference>
<evidence type="ECO:0000313" key="3">
    <source>
        <dbReference type="Proteomes" id="UP000237347"/>
    </source>
</evidence>
<dbReference type="Proteomes" id="UP000237347">
    <property type="component" value="Unassembled WGS sequence"/>
</dbReference>
<organism evidence="2 3">
    <name type="scientific">Quercus suber</name>
    <name type="common">Cork oak</name>
    <dbReference type="NCBI Taxonomy" id="58331"/>
    <lineage>
        <taxon>Eukaryota</taxon>
        <taxon>Viridiplantae</taxon>
        <taxon>Streptophyta</taxon>
        <taxon>Embryophyta</taxon>
        <taxon>Tracheophyta</taxon>
        <taxon>Spermatophyta</taxon>
        <taxon>Magnoliopsida</taxon>
        <taxon>eudicotyledons</taxon>
        <taxon>Gunneridae</taxon>
        <taxon>Pentapetalae</taxon>
        <taxon>rosids</taxon>
        <taxon>fabids</taxon>
        <taxon>Fagales</taxon>
        <taxon>Fagaceae</taxon>
        <taxon>Quercus</taxon>
    </lineage>
</organism>
<keyword evidence="3" id="KW-1185">Reference proteome</keyword>
<comment type="caution">
    <text evidence="2">The sequence shown here is derived from an EMBL/GenBank/DDBJ whole genome shotgun (WGS) entry which is preliminary data.</text>
</comment>
<proteinExistence type="predicted"/>
<dbReference type="SUPFAM" id="SSF48576">
    <property type="entry name" value="Terpenoid synthases"/>
    <property type="match status" value="1"/>
</dbReference>
<dbReference type="InterPro" id="IPR008949">
    <property type="entry name" value="Isoprenoid_synthase_dom_sf"/>
</dbReference>
<dbReference type="GO" id="GO:0010333">
    <property type="term" value="F:terpene synthase activity"/>
    <property type="evidence" value="ECO:0007669"/>
    <property type="project" value="InterPro"/>
</dbReference>
<dbReference type="Pfam" id="PF03936">
    <property type="entry name" value="Terpene_synth_C"/>
    <property type="match status" value="1"/>
</dbReference>
<dbReference type="EMBL" id="PKMF04000286">
    <property type="protein sequence ID" value="KAK7839331.1"/>
    <property type="molecule type" value="Genomic_DNA"/>
</dbReference>
<dbReference type="AlphaFoldDB" id="A0AAW0KMV5"/>
<gene>
    <name evidence="2" type="primary">MYRS_15</name>
    <name evidence="2" type="ORF">CFP56_018140</name>
</gene>
<sequence length="159" mass="18636">MRNPLLLPTNQIYKQLNCKEYLRISLEKAEKELGGWRVKHCVTVTWRRGLAELGSVKWCVRREKCEMKGLKREPLRTVSKGTPHVNASDDELERGGVPKSVQCYMNETGASEEDAREYIRYLISETWKKMNEERDATSSLLETFIEIIFNLRRMAQCMY</sequence>
<evidence type="ECO:0000259" key="1">
    <source>
        <dbReference type="Pfam" id="PF03936"/>
    </source>
</evidence>
<accession>A0AAW0KMV5</accession>
<feature type="domain" description="Terpene synthase metal-binding" evidence="1">
    <location>
        <begin position="87"/>
        <end position="129"/>
    </location>
</feature>
<name>A0AAW0KMV5_QUESU</name>
<dbReference type="GO" id="GO:0000287">
    <property type="term" value="F:magnesium ion binding"/>
    <property type="evidence" value="ECO:0007669"/>
    <property type="project" value="InterPro"/>
</dbReference>